<comment type="catalytic activity">
    <reaction evidence="1">
        <text>inosine + phosphate = alpha-D-ribose 1-phosphate + hypoxanthine</text>
        <dbReference type="Rhea" id="RHEA:27646"/>
        <dbReference type="ChEBI" id="CHEBI:17368"/>
        <dbReference type="ChEBI" id="CHEBI:17596"/>
        <dbReference type="ChEBI" id="CHEBI:43474"/>
        <dbReference type="ChEBI" id="CHEBI:57720"/>
        <dbReference type="EC" id="2.4.2.1"/>
    </reaction>
    <physiologicalReaction direction="left-to-right" evidence="1">
        <dbReference type="Rhea" id="RHEA:27647"/>
    </physiologicalReaction>
</comment>
<evidence type="ECO:0000256" key="9">
    <source>
        <dbReference type="ARBA" id="ARBA00049893"/>
    </source>
</evidence>
<reference evidence="11 12" key="1">
    <citation type="submission" date="2013-08" db="EMBL/GenBank/DDBJ databases">
        <authorList>
            <person name="Weinstock G."/>
            <person name="Sodergren E."/>
            <person name="Wylie T."/>
            <person name="Fulton L."/>
            <person name="Fulton R."/>
            <person name="Fronick C."/>
            <person name="O'Laughlin M."/>
            <person name="Godfrey J."/>
            <person name="Miner T."/>
            <person name="Herter B."/>
            <person name="Appelbaum E."/>
            <person name="Cordes M."/>
            <person name="Lek S."/>
            <person name="Wollam A."/>
            <person name="Pepin K.H."/>
            <person name="Palsikar V.B."/>
            <person name="Mitreva M."/>
            <person name="Wilson R.K."/>
        </authorList>
    </citation>
    <scope>NUCLEOTIDE SEQUENCE [LARGE SCALE GENOMIC DNA]</scope>
    <source>
        <strain evidence="11 12">ATCC BAA-474</strain>
    </source>
</reference>
<dbReference type="GO" id="GO:0016787">
    <property type="term" value="F:hydrolase activity"/>
    <property type="evidence" value="ECO:0007669"/>
    <property type="project" value="UniProtKB-KW"/>
</dbReference>
<accession>U7V5C2</accession>
<evidence type="ECO:0000256" key="2">
    <source>
        <dbReference type="ARBA" id="ARBA00007353"/>
    </source>
</evidence>
<name>U7V5C2_9FUSO</name>
<dbReference type="PANTHER" id="PTHR30616:SF2">
    <property type="entry name" value="PURINE NUCLEOSIDE PHOSPHORYLASE LACC1"/>
    <property type="match status" value="1"/>
</dbReference>
<dbReference type="Pfam" id="PF02578">
    <property type="entry name" value="Cu-oxidase_4"/>
    <property type="match status" value="1"/>
</dbReference>
<dbReference type="CDD" id="cd16833">
    <property type="entry name" value="YfiH"/>
    <property type="match status" value="1"/>
</dbReference>
<evidence type="ECO:0000313" key="11">
    <source>
        <dbReference type="EMBL" id="ERT65963.1"/>
    </source>
</evidence>
<dbReference type="RefSeq" id="WP_023052246.1">
    <property type="nucleotide sequence ID" value="NZ_CP173065.2"/>
</dbReference>
<protein>
    <recommendedName>
        <fullName evidence="10">Purine nucleoside phosphorylase</fullName>
    </recommendedName>
</protein>
<dbReference type="PANTHER" id="PTHR30616">
    <property type="entry name" value="UNCHARACTERIZED PROTEIN YFIH"/>
    <property type="match status" value="1"/>
</dbReference>
<keyword evidence="6" id="KW-0862">Zinc</keyword>
<evidence type="ECO:0000313" key="12">
    <source>
        <dbReference type="Proteomes" id="UP000017081"/>
    </source>
</evidence>
<evidence type="ECO:0000256" key="6">
    <source>
        <dbReference type="ARBA" id="ARBA00022833"/>
    </source>
</evidence>
<keyword evidence="12" id="KW-1185">Reference proteome</keyword>
<evidence type="ECO:0000256" key="1">
    <source>
        <dbReference type="ARBA" id="ARBA00000553"/>
    </source>
</evidence>
<evidence type="ECO:0000256" key="4">
    <source>
        <dbReference type="ARBA" id="ARBA00022723"/>
    </source>
</evidence>
<comment type="similarity">
    <text evidence="2 10">Belongs to the purine nucleoside phosphorylase YfiH/LACC1 family.</text>
</comment>
<dbReference type="STRING" id="1319815.HMPREF0202_02718"/>
<keyword evidence="5" id="KW-0378">Hydrolase</keyword>
<comment type="catalytic activity">
    <reaction evidence="9">
        <text>S-methyl-5'-thioadenosine + phosphate = 5-(methylsulfanyl)-alpha-D-ribose 1-phosphate + adenine</text>
        <dbReference type="Rhea" id="RHEA:11852"/>
        <dbReference type="ChEBI" id="CHEBI:16708"/>
        <dbReference type="ChEBI" id="CHEBI:17509"/>
        <dbReference type="ChEBI" id="CHEBI:43474"/>
        <dbReference type="ChEBI" id="CHEBI:58533"/>
        <dbReference type="EC" id="2.4.2.28"/>
    </reaction>
    <physiologicalReaction direction="left-to-right" evidence="9">
        <dbReference type="Rhea" id="RHEA:11853"/>
    </physiologicalReaction>
</comment>
<dbReference type="Proteomes" id="UP000017081">
    <property type="component" value="Unassembled WGS sequence"/>
</dbReference>
<evidence type="ECO:0000256" key="7">
    <source>
        <dbReference type="ARBA" id="ARBA00047989"/>
    </source>
</evidence>
<dbReference type="HOGENOM" id="CLU_065784_0_2_0"/>
<dbReference type="InterPro" id="IPR011324">
    <property type="entry name" value="Cytotoxic_necrot_fac-like_cat"/>
</dbReference>
<comment type="catalytic activity">
    <reaction evidence="8">
        <text>adenosine + phosphate = alpha-D-ribose 1-phosphate + adenine</text>
        <dbReference type="Rhea" id="RHEA:27642"/>
        <dbReference type="ChEBI" id="CHEBI:16335"/>
        <dbReference type="ChEBI" id="CHEBI:16708"/>
        <dbReference type="ChEBI" id="CHEBI:43474"/>
        <dbReference type="ChEBI" id="CHEBI:57720"/>
        <dbReference type="EC" id="2.4.2.1"/>
    </reaction>
    <physiologicalReaction direction="left-to-right" evidence="8">
        <dbReference type="Rhea" id="RHEA:27643"/>
    </physiologicalReaction>
</comment>
<keyword evidence="3" id="KW-0808">Transferase</keyword>
<dbReference type="AlphaFoldDB" id="U7V5C2"/>
<dbReference type="SUPFAM" id="SSF64438">
    <property type="entry name" value="CNF1/YfiH-like putative cysteine hydrolases"/>
    <property type="match status" value="1"/>
</dbReference>
<comment type="catalytic activity">
    <reaction evidence="7">
        <text>adenosine + H2O + H(+) = inosine + NH4(+)</text>
        <dbReference type="Rhea" id="RHEA:24408"/>
        <dbReference type="ChEBI" id="CHEBI:15377"/>
        <dbReference type="ChEBI" id="CHEBI:15378"/>
        <dbReference type="ChEBI" id="CHEBI:16335"/>
        <dbReference type="ChEBI" id="CHEBI:17596"/>
        <dbReference type="ChEBI" id="CHEBI:28938"/>
        <dbReference type="EC" id="3.5.4.4"/>
    </reaction>
    <physiologicalReaction direction="left-to-right" evidence="7">
        <dbReference type="Rhea" id="RHEA:24409"/>
    </physiologicalReaction>
</comment>
<proteinExistence type="inferred from homology"/>
<evidence type="ECO:0000256" key="5">
    <source>
        <dbReference type="ARBA" id="ARBA00022801"/>
    </source>
</evidence>
<gene>
    <name evidence="11" type="ORF">HMPREF0202_02718</name>
</gene>
<dbReference type="GO" id="GO:0005507">
    <property type="term" value="F:copper ion binding"/>
    <property type="evidence" value="ECO:0007669"/>
    <property type="project" value="TreeGrafter"/>
</dbReference>
<dbReference type="EMBL" id="AXZF01000153">
    <property type="protein sequence ID" value="ERT65963.1"/>
    <property type="molecule type" value="Genomic_DNA"/>
</dbReference>
<sequence length="243" mass="28621">MFIDKEFYYELDEFSKLGLKAIYTTKSFGDVKKEEDRNKINSILNIEDKKIYSGFQTHSSNIVVIDKETTTYSEDTDGFITKRDDVVIFTKYADCLPIYIYDSENGAFGCIHSGWVGSFENIGSKAIEMMIKEFNSKVKNIIVAFGIGISLENYEVSEDFYLKFKRKFNEKLLEKVFLKKESKYYFDNQKFNYNLMKEIGIQEKNIITNNLCTYRDNFHSYRREKEDSGRNGAYIFVDKNRKK</sequence>
<dbReference type="GO" id="GO:0017061">
    <property type="term" value="F:S-methyl-5-thioadenosine phosphorylase activity"/>
    <property type="evidence" value="ECO:0007669"/>
    <property type="project" value="UniProtKB-EC"/>
</dbReference>
<dbReference type="Gene3D" id="3.60.140.10">
    <property type="entry name" value="CNF1/YfiH-like putative cysteine hydrolases"/>
    <property type="match status" value="1"/>
</dbReference>
<evidence type="ECO:0000256" key="10">
    <source>
        <dbReference type="RuleBase" id="RU361274"/>
    </source>
</evidence>
<dbReference type="NCBIfam" id="TIGR00726">
    <property type="entry name" value="peptidoglycan editing factor PgeF"/>
    <property type="match status" value="1"/>
</dbReference>
<organism evidence="11 12">
    <name type="scientific">Cetobacterium somerae ATCC BAA-474</name>
    <dbReference type="NCBI Taxonomy" id="1319815"/>
    <lineage>
        <taxon>Bacteria</taxon>
        <taxon>Fusobacteriati</taxon>
        <taxon>Fusobacteriota</taxon>
        <taxon>Fusobacteriia</taxon>
        <taxon>Fusobacteriales</taxon>
        <taxon>Fusobacteriaceae</taxon>
        <taxon>Cetobacterium</taxon>
    </lineage>
</organism>
<dbReference type="PATRIC" id="fig|1319815.3.peg.2598"/>
<comment type="caution">
    <text evidence="11">The sequence shown here is derived from an EMBL/GenBank/DDBJ whole genome shotgun (WGS) entry which is preliminary data.</text>
</comment>
<evidence type="ECO:0000256" key="3">
    <source>
        <dbReference type="ARBA" id="ARBA00022679"/>
    </source>
</evidence>
<evidence type="ECO:0000256" key="8">
    <source>
        <dbReference type="ARBA" id="ARBA00048968"/>
    </source>
</evidence>
<dbReference type="eggNOG" id="COG1496">
    <property type="taxonomic scope" value="Bacteria"/>
</dbReference>
<dbReference type="InterPro" id="IPR038371">
    <property type="entry name" value="Cu_polyphenol_OxRdtase_sf"/>
</dbReference>
<keyword evidence="4" id="KW-0479">Metal-binding</keyword>
<dbReference type="InterPro" id="IPR003730">
    <property type="entry name" value="Cu_polyphenol_OxRdtase"/>
</dbReference>